<proteinExistence type="predicted"/>
<dbReference type="AlphaFoldDB" id="A0A8D3WN50"/>
<sequence>MVGAIRGQARSAGEAFGLASHVRGGRWEHWGELPFGYDVALLEACSQAAPSTAARLHHEFSRDLDASAGRAGDWSRSGGACRLAAGVITGGQLCVTAVI</sequence>
<reference evidence="1 2" key="1">
    <citation type="submission" date="2011-01" db="EMBL/GenBank/DDBJ databases">
        <title>Complete sequence of plasmid1 of Streptomyces flavogriseus ATCC 33331.</title>
        <authorList>
            <consortium name="US DOE Joint Genome Institute"/>
            <person name="Lucas S."/>
            <person name="Copeland A."/>
            <person name="Lapidus A."/>
            <person name="Cheng J.-F."/>
            <person name="Goodwin L."/>
            <person name="Pitluck S."/>
            <person name="Davenport K."/>
            <person name="Detter J.C."/>
            <person name="Han C."/>
            <person name="Tapia R."/>
            <person name="Land M."/>
            <person name="Hauser L."/>
            <person name="Kyrpides N."/>
            <person name="Ivanova N."/>
            <person name="Ovchinnikova G."/>
            <person name="Pagani I."/>
            <person name="Brumm P."/>
            <person name="Mead D."/>
            <person name="Woyke T."/>
        </authorList>
    </citation>
    <scope>NUCLEOTIDE SEQUENCE [LARGE SCALE GENOMIC DNA]</scope>
    <source>
        <strain evidence="2">ATCC 33331 / IAF-45CD</strain>
        <plasmid evidence="1 2">pSFLA01</plasmid>
    </source>
</reference>
<organism evidence="1 2">
    <name type="scientific">Streptomyces pratensis (strain ATCC 33331 / IAF-45CD)</name>
    <dbReference type="NCBI Taxonomy" id="591167"/>
    <lineage>
        <taxon>Bacteria</taxon>
        <taxon>Bacillati</taxon>
        <taxon>Actinomycetota</taxon>
        <taxon>Actinomycetes</taxon>
        <taxon>Kitasatosporales</taxon>
        <taxon>Streptomycetaceae</taxon>
        <taxon>Streptomyces</taxon>
    </lineage>
</organism>
<geneLocation type="plasmid" evidence="1 2">
    <name>pSFLA01</name>
</geneLocation>
<evidence type="ECO:0000313" key="2">
    <source>
        <dbReference type="Proteomes" id="UP000002066"/>
    </source>
</evidence>
<name>A0A8D3WN50_STRFA</name>
<gene>
    <name evidence="1" type="ORF">Sfla_6526</name>
</gene>
<dbReference type="Proteomes" id="UP000002066">
    <property type="component" value="Plasmid pSFLA01"/>
</dbReference>
<evidence type="ECO:0000313" key="1">
    <source>
        <dbReference type="EMBL" id="ADW07852.1"/>
    </source>
</evidence>
<accession>A0A8D3WN50</accession>
<keyword evidence="1" id="KW-0614">Plasmid</keyword>
<dbReference type="KEGG" id="sfa:Sfla_6526"/>
<protein>
    <submittedName>
        <fullName evidence="1">Uncharacterized protein</fullName>
    </submittedName>
</protein>
<dbReference type="EMBL" id="CP002476">
    <property type="protein sequence ID" value="ADW07852.1"/>
    <property type="molecule type" value="Genomic_DNA"/>
</dbReference>